<dbReference type="InterPro" id="IPR010934">
    <property type="entry name" value="NADH_DH_su5_C"/>
</dbReference>
<feature type="transmembrane region" description="Helical" evidence="18">
    <location>
        <begin position="86"/>
        <end position="103"/>
    </location>
</feature>
<dbReference type="GO" id="GO:0005743">
    <property type="term" value="C:mitochondrial inner membrane"/>
    <property type="evidence" value="ECO:0007669"/>
    <property type="project" value="UniProtKB-SubCell"/>
</dbReference>
<evidence type="ECO:0000256" key="6">
    <source>
        <dbReference type="ARBA" id="ARBA00022660"/>
    </source>
</evidence>
<keyword evidence="9" id="KW-1278">Translocase</keyword>
<feature type="transmembrane region" description="Helical" evidence="18">
    <location>
        <begin position="539"/>
        <end position="561"/>
    </location>
</feature>
<feature type="transmembrane region" description="Helical" evidence="18">
    <location>
        <begin position="369"/>
        <end position="390"/>
    </location>
</feature>
<protein>
    <recommendedName>
        <fullName evidence="4">NADH-ubiquinone oxidoreductase chain 5</fullName>
        <ecNumber evidence="3">7.1.1.2</ecNumber>
    </recommendedName>
    <alternativeName>
        <fullName evidence="16">NADH dehydrogenase subunit 5</fullName>
    </alternativeName>
</protein>
<evidence type="ECO:0000313" key="21">
    <source>
        <dbReference type="EMBL" id="ARO34926.1"/>
    </source>
</evidence>
<evidence type="ECO:0000256" key="3">
    <source>
        <dbReference type="ARBA" id="ARBA00012944"/>
    </source>
</evidence>
<feature type="transmembrane region" description="Helical" evidence="18">
    <location>
        <begin position="411"/>
        <end position="434"/>
    </location>
</feature>
<feature type="domain" description="NADH:quinone oxidoreductase/Mrp antiporter transmembrane" evidence="19">
    <location>
        <begin position="103"/>
        <end position="380"/>
    </location>
</feature>
<dbReference type="PANTHER" id="PTHR42829:SF2">
    <property type="entry name" value="NADH-UBIQUINONE OXIDOREDUCTASE CHAIN 5"/>
    <property type="match status" value="1"/>
</dbReference>
<feature type="transmembrane region" description="Helical" evidence="18">
    <location>
        <begin position="296"/>
        <end position="316"/>
    </location>
</feature>
<feature type="transmembrane region" description="Helical" evidence="18">
    <location>
        <begin position="173"/>
        <end position="192"/>
    </location>
</feature>
<evidence type="ECO:0000256" key="11">
    <source>
        <dbReference type="ARBA" id="ARBA00022989"/>
    </source>
</evidence>
<evidence type="ECO:0000256" key="15">
    <source>
        <dbReference type="ARBA" id="ARBA00023136"/>
    </source>
</evidence>
<dbReference type="InterPro" id="IPR003945">
    <property type="entry name" value="NU5C-like"/>
</dbReference>
<proteinExistence type="predicted"/>
<keyword evidence="8" id="KW-0999">Mitochondrion inner membrane</keyword>
<evidence type="ECO:0000256" key="2">
    <source>
        <dbReference type="ARBA" id="ARBA00004448"/>
    </source>
</evidence>
<comment type="catalytic activity">
    <reaction evidence="17">
        <text>a ubiquinone + NADH + 5 H(+)(in) = a ubiquinol + NAD(+) + 4 H(+)(out)</text>
        <dbReference type="Rhea" id="RHEA:29091"/>
        <dbReference type="Rhea" id="RHEA-COMP:9565"/>
        <dbReference type="Rhea" id="RHEA-COMP:9566"/>
        <dbReference type="ChEBI" id="CHEBI:15378"/>
        <dbReference type="ChEBI" id="CHEBI:16389"/>
        <dbReference type="ChEBI" id="CHEBI:17976"/>
        <dbReference type="ChEBI" id="CHEBI:57540"/>
        <dbReference type="ChEBI" id="CHEBI:57945"/>
        <dbReference type="EC" id="7.1.1.2"/>
    </reaction>
</comment>
<keyword evidence="6" id="KW-0679">Respiratory chain</keyword>
<dbReference type="Pfam" id="PF06455">
    <property type="entry name" value="NADH5_C"/>
    <property type="match status" value="1"/>
</dbReference>
<keyword evidence="7 18" id="KW-0812">Transmembrane</keyword>
<keyword evidence="14 21" id="KW-0496">Mitochondrion</keyword>
<evidence type="ECO:0000256" key="10">
    <source>
        <dbReference type="ARBA" id="ARBA00022982"/>
    </source>
</evidence>
<feature type="transmembrane region" description="Helical" evidence="18">
    <location>
        <begin position="487"/>
        <end position="505"/>
    </location>
</feature>
<name>A0A1W6Q5A0_9HYME</name>
<comment type="subcellular location">
    <subcellularLocation>
        <location evidence="2">Mitochondrion inner membrane</location>
        <topology evidence="2">Multi-pass membrane protein</topology>
    </subcellularLocation>
</comment>
<evidence type="ECO:0000256" key="13">
    <source>
        <dbReference type="ARBA" id="ARBA00023075"/>
    </source>
</evidence>
<keyword evidence="10" id="KW-0249">Electron transport</keyword>
<dbReference type="EMBL" id="KX907844">
    <property type="protein sequence ID" value="ARO34926.1"/>
    <property type="molecule type" value="Genomic_DNA"/>
</dbReference>
<feature type="transmembrane region" description="Helical" evidence="18">
    <location>
        <begin position="6"/>
        <end position="26"/>
    </location>
</feature>
<dbReference type="EC" id="7.1.1.2" evidence="3"/>
<keyword evidence="12" id="KW-0520">NAD</keyword>
<feature type="domain" description="NADH dehydrogenase subunit 5 C-terminal" evidence="20">
    <location>
        <begin position="385"/>
        <end position="563"/>
    </location>
</feature>
<feature type="transmembrane region" description="Helical" evidence="18">
    <location>
        <begin position="57"/>
        <end position="74"/>
    </location>
</feature>
<evidence type="ECO:0000256" key="5">
    <source>
        <dbReference type="ARBA" id="ARBA00022448"/>
    </source>
</evidence>
<keyword evidence="11 18" id="KW-1133">Transmembrane helix</keyword>
<dbReference type="GO" id="GO:0042773">
    <property type="term" value="P:ATP synthesis coupled electron transport"/>
    <property type="evidence" value="ECO:0007669"/>
    <property type="project" value="InterPro"/>
</dbReference>
<dbReference type="PRINTS" id="PR01434">
    <property type="entry name" value="NADHDHGNASE5"/>
</dbReference>
<dbReference type="Pfam" id="PF00361">
    <property type="entry name" value="Proton_antipo_M"/>
    <property type="match status" value="1"/>
</dbReference>
<gene>
    <name evidence="21" type="primary">ND5</name>
</gene>
<keyword evidence="5" id="KW-0813">Transport</keyword>
<geneLocation type="mitochondrion" evidence="21"/>
<evidence type="ECO:0000256" key="9">
    <source>
        <dbReference type="ARBA" id="ARBA00022967"/>
    </source>
</evidence>
<dbReference type="AlphaFoldDB" id="A0A1W6Q5A0"/>
<dbReference type="GO" id="GO:0008137">
    <property type="term" value="F:NADH dehydrogenase (ubiquinone) activity"/>
    <property type="evidence" value="ECO:0007669"/>
    <property type="project" value="UniProtKB-EC"/>
</dbReference>
<organism evidence="21">
    <name type="scientific">Janus compressus</name>
    <dbReference type="NCBI Taxonomy" id="1385266"/>
    <lineage>
        <taxon>Eukaryota</taxon>
        <taxon>Metazoa</taxon>
        <taxon>Ecdysozoa</taxon>
        <taxon>Arthropoda</taxon>
        <taxon>Hexapoda</taxon>
        <taxon>Insecta</taxon>
        <taxon>Pterygota</taxon>
        <taxon>Neoptera</taxon>
        <taxon>Endopterygota</taxon>
        <taxon>Hymenoptera</taxon>
        <taxon>Cephoidea</taxon>
        <taxon>Cephidae</taxon>
        <taxon>Janus</taxon>
    </lineage>
</organism>
<feature type="transmembrane region" description="Helical" evidence="18">
    <location>
        <begin position="148"/>
        <end position="167"/>
    </location>
</feature>
<evidence type="ECO:0000256" key="14">
    <source>
        <dbReference type="ARBA" id="ARBA00023128"/>
    </source>
</evidence>
<comment type="function">
    <text evidence="1">Core subunit of the mitochondrial membrane respiratory chain NADH dehydrogenase (Complex I) that is believed to belong to the minimal assembly required for catalysis. Complex I functions in the transfer of electrons from NADH to the respiratory chain. The immediate electron acceptor for the enzyme is believed to be ubiquinone.</text>
</comment>
<sequence>MMSLYVSFFFFFFSLFLFMLSIYFLLYKIEYLLEWYIITFNSVDMYMLGLLDWMSLIFMSLVFFISSMVLIYSYDYMKGEIYFDRFIFLVLMFVFSMLLMIVSPSLLSILLGWDGLGLTSYCLVAYYQNFKAYNAAMLTVLMNRFGDTGLMMSLSLLYYLGSWNLVLYNDIDYIIIILFSLAALTKSAQIPFSSWLPAAMAAPTPVSSLVHSSTLVTAGVYLLIRYNHLLMNSGGVNNLIFILSLMTMFMAGLSANWEFDLKKIIALSTLSQLGLMMSILSLGGKYMAFFHLLTHAMFKALLFMCGGVIIHSLVNCQDIRGMGGMVKLMPYTLFCFNLSNMALMGLPFLSGFYSKDLILEEVLFKGGSLIVFMLFLVSIGLTVSYSLRMFMYSLFMEMKTLSLFNLFDNNFFMNFSMGLMSCMSIFTGKVLFMYLSLHFNFVVLPLFLKLMILYFSFIGVLLGYLVFKLNFIYSIFMLKIKNFFNKMWFLFDIYYYFLFLFYMFINKFINLNENYWNEKILFYKNFMGRINYFLSSVDFFYMGSFKLILFIYFYYLIYMCVYM</sequence>
<evidence type="ECO:0000259" key="19">
    <source>
        <dbReference type="Pfam" id="PF00361"/>
    </source>
</evidence>
<reference evidence="21" key="1">
    <citation type="submission" date="2016-09" db="EMBL/GenBank/DDBJ databases">
        <title>The phylogeny and evolutionary history of the subfamily Cephinae (Hymenoptera: Cephidae) inferred from mitogenomes.</title>
        <authorList>
            <person name="Korkmaz E.M."/>
            <person name="Dogan O."/>
            <person name="Durel B.S."/>
            <person name="Budak M."/>
            <person name="Basibuyuk H.H."/>
        </authorList>
    </citation>
    <scope>NUCLEOTIDE SEQUENCE</scope>
</reference>
<dbReference type="PANTHER" id="PTHR42829">
    <property type="entry name" value="NADH-UBIQUINONE OXIDOREDUCTASE CHAIN 5"/>
    <property type="match status" value="1"/>
</dbReference>
<evidence type="ECO:0000256" key="4">
    <source>
        <dbReference type="ARBA" id="ARBA00021096"/>
    </source>
</evidence>
<evidence type="ECO:0000256" key="8">
    <source>
        <dbReference type="ARBA" id="ARBA00022792"/>
    </source>
</evidence>
<feature type="transmembrane region" description="Helical" evidence="18">
    <location>
        <begin position="328"/>
        <end position="349"/>
    </location>
</feature>
<dbReference type="GO" id="GO:0015990">
    <property type="term" value="P:electron transport coupled proton transport"/>
    <property type="evidence" value="ECO:0007669"/>
    <property type="project" value="TreeGrafter"/>
</dbReference>
<feature type="transmembrane region" description="Helical" evidence="18">
    <location>
        <begin position="236"/>
        <end position="257"/>
    </location>
</feature>
<dbReference type="InterPro" id="IPR001750">
    <property type="entry name" value="ND/Mrp_TM"/>
</dbReference>
<dbReference type="GO" id="GO:0003954">
    <property type="term" value="F:NADH dehydrogenase activity"/>
    <property type="evidence" value="ECO:0007669"/>
    <property type="project" value="TreeGrafter"/>
</dbReference>
<feature type="transmembrane region" description="Helical" evidence="18">
    <location>
        <begin position="446"/>
        <end position="467"/>
    </location>
</feature>
<evidence type="ECO:0000256" key="12">
    <source>
        <dbReference type="ARBA" id="ARBA00023027"/>
    </source>
</evidence>
<feature type="transmembrane region" description="Helical" evidence="18">
    <location>
        <begin position="204"/>
        <end position="224"/>
    </location>
</feature>
<evidence type="ECO:0000256" key="1">
    <source>
        <dbReference type="ARBA" id="ARBA00003257"/>
    </source>
</evidence>
<evidence type="ECO:0000256" key="7">
    <source>
        <dbReference type="ARBA" id="ARBA00022692"/>
    </source>
</evidence>
<keyword evidence="13" id="KW-0830">Ubiquinone</keyword>
<accession>A0A1W6Q5A0</accession>
<evidence type="ECO:0000256" key="16">
    <source>
        <dbReference type="ARBA" id="ARBA00031027"/>
    </source>
</evidence>
<evidence type="ECO:0000256" key="17">
    <source>
        <dbReference type="ARBA" id="ARBA00049551"/>
    </source>
</evidence>
<evidence type="ECO:0000259" key="20">
    <source>
        <dbReference type="Pfam" id="PF06455"/>
    </source>
</evidence>
<keyword evidence="15 18" id="KW-0472">Membrane</keyword>
<evidence type="ECO:0000256" key="18">
    <source>
        <dbReference type="SAM" id="Phobius"/>
    </source>
</evidence>